<keyword evidence="2" id="KW-1185">Reference proteome</keyword>
<sequence length="123" mass="13794">MRGPTTMVNNKQGDVICVLCYSTAAAAKISNLKGHYESKHKDFQSIVGEERTAKIPSLVRSFNQQQKVFTMLSVEFEPLCEVSYDISLMIAESGRPLFDGDYLKNSMKAASKKLCPYDTNKLF</sequence>
<evidence type="ECO:0000313" key="1">
    <source>
        <dbReference type="EMBL" id="KII71778.1"/>
    </source>
</evidence>
<accession>A0A0C2JQW1</accession>
<dbReference type="PANTHER" id="PTHR45913">
    <property type="entry name" value="EPM2A-INTERACTING PROTEIN 1"/>
    <property type="match status" value="1"/>
</dbReference>
<dbReference type="PANTHER" id="PTHR45913:SF5">
    <property type="entry name" value="GENERAL TRANSCRIPTION FACTOR II-I REPEAT DOMAIN-CONTAINING PROTEIN 2A-LIKE PROTEIN"/>
    <property type="match status" value="1"/>
</dbReference>
<dbReference type="EMBL" id="JWZT01001618">
    <property type="protein sequence ID" value="KII71778.1"/>
    <property type="molecule type" value="Genomic_DNA"/>
</dbReference>
<dbReference type="AlphaFoldDB" id="A0A0C2JQW1"/>
<gene>
    <name evidence="1" type="ORF">RF11_12437</name>
</gene>
<reference evidence="1 2" key="1">
    <citation type="journal article" date="2014" name="Genome Biol. Evol.">
        <title>The genome of the myxosporean Thelohanellus kitauei shows adaptations to nutrient acquisition within its fish host.</title>
        <authorList>
            <person name="Yang Y."/>
            <person name="Xiong J."/>
            <person name="Zhou Z."/>
            <person name="Huo F."/>
            <person name="Miao W."/>
            <person name="Ran C."/>
            <person name="Liu Y."/>
            <person name="Zhang J."/>
            <person name="Feng J."/>
            <person name="Wang M."/>
            <person name="Wang M."/>
            <person name="Wang L."/>
            <person name="Yao B."/>
        </authorList>
    </citation>
    <scope>NUCLEOTIDE SEQUENCE [LARGE SCALE GENOMIC DNA]</scope>
    <source>
        <strain evidence="1">Wuqing</strain>
    </source>
</reference>
<dbReference type="Proteomes" id="UP000031668">
    <property type="component" value="Unassembled WGS sequence"/>
</dbReference>
<protein>
    <submittedName>
        <fullName evidence="1">Uncharacterized protein</fullName>
    </submittedName>
</protein>
<proteinExistence type="predicted"/>
<evidence type="ECO:0000313" key="2">
    <source>
        <dbReference type="Proteomes" id="UP000031668"/>
    </source>
</evidence>
<dbReference type="OrthoDB" id="6431883at2759"/>
<name>A0A0C2JQW1_THEKT</name>
<comment type="caution">
    <text evidence="1">The sequence shown here is derived from an EMBL/GenBank/DDBJ whole genome shotgun (WGS) entry which is preliminary data.</text>
</comment>
<organism evidence="1 2">
    <name type="scientific">Thelohanellus kitauei</name>
    <name type="common">Myxosporean</name>
    <dbReference type="NCBI Taxonomy" id="669202"/>
    <lineage>
        <taxon>Eukaryota</taxon>
        <taxon>Metazoa</taxon>
        <taxon>Cnidaria</taxon>
        <taxon>Myxozoa</taxon>
        <taxon>Myxosporea</taxon>
        <taxon>Bivalvulida</taxon>
        <taxon>Platysporina</taxon>
        <taxon>Myxobolidae</taxon>
        <taxon>Thelohanellus</taxon>
    </lineage>
</organism>